<dbReference type="EMBL" id="JAOWKX010000001">
    <property type="protein sequence ID" value="MCV2883612.1"/>
    <property type="molecule type" value="Genomic_DNA"/>
</dbReference>
<comment type="caution">
    <text evidence="1">The sequence shown here is derived from an EMBL/GenBank/DDBJ whole genome shotgun (WGS) entry which is preliminary data.</text>
</comment>
<name>A0ABT3A5S2_9ALTE</name>
<proteinExistence type="predicted"/>
<reference evidence="1 2" key="1">
    <citation type="submission" date="2022-10" db="EMBL/GenBank/DDBJ databases">
        <title>Aestuariibacter sp. AA17 isolated from Montipora capitata coral fragment.</title>
        <authorList>
            <person name="Emsley S.A."/>
            <person name="Pfannmuller K.M."/>
            <person name="Loughran R.M."/>
            <person name="Shlafstein M."/>
            <person name="Papke E."/>
            <person name="Saw J.H."/>
            <person name="Ushijima B."/>
            <person name="Videau P."/>
        </authorList>
    </citation>
    <scope>NUCLEOTIDE SEQUENCE [LARGE SCALE GENOMIC DNA]</scope>
    <source>
        <strain evidence="1 2">AA17</strain>
    </source>
</reference>
<organism evidence="1 2">
    <name type="scientific">Fluctibacter corallii</name>
    <dbReference type="NCBI Taxonomy" id="2984329"/>
    <lineage>
        <taxon>Bacteria</taxon>
        <taxon>Pseudomonadati</taxon>
        <taxon>Pseudomonadota</taxon>
        <taxon>Gammaproteobacteria</taxon>
        <taxon>Alteromonadales</taxon>
        <taxon>Alteromonadaceae</taxon>
        <taxon>Fluctibacter</taxon>
    </lineage>
</organism>
<gene>
    <name evidence="1" type="ORF">OE749_02720</name>
</gene>
<protein>
    <submittedName>
        <fullName evidence="1">Uncharacterized protein</fullName>
    </submittedName>
</protein>
<evidence type="ECO:0000313" key="1">
    <source>
        <dbReference type="EMBL" id="MCV2883612.1"/>
    </source>
</evidence>
<dbReference type="Proteomes" id="UP001652504">
    <property type="component" value="Unassembled WGS sequence"/>
</dbReference>
<evidence type="ECO:0000313" key="2">
    <source>
        <dbReference type="Proteomes" id="UP001652504"/>
    </source>
</evidence>
<accession>A0ABT3A5S2</accession>
<keyword evidence="2" id="KW-1185">Reference proteome</keyword>
<dbReference type="RefSeq" id="WP_263710808.1">
    <property type="nucleotide sequence ID" value="NZ_JAOWKX010000001.1"/>
</dbReference>
<sequence>MKRLFNLLGHIGLVITLKSVAGEYHYDNYSLDSEKWKLPISFYFNFDESYMLDPTNEYSSIKVCEKKSEYFCVKARQFLFALPHKGANPGDGWEIESKYFTVKSKVDLQVFGSNYATYLIEMTTEEGLKLQYFYSKEKGLLAFSLSSLEDDSTEMFWLREGKGMGINPK</sequence>